<proteinExistence type="predicted"/>
<evidence type="ECO:0000313" key="2">
    <source>
        <dbReference type="EMBL" id="NLE31175.1"/>
    </source>
</evidence>
<comment type="caution">
    <text evidence="2">The sequence shown here is derived from an EMBL/GenBank/DDBJ whole genome shotgun (WGS) entry which is preliminary data.</text>
</comment>
<organism evidence="2 3">
    <name type="scientific">Candidatus Dojkabacteria bacterium</name>
    <dbReference type="NCBI Taxonomy" id="2099670"/>
    <lineage>
        <taxon>Bacteria</taxon>
        <taxon>Candidatus Dojkabacteria</taxon>
    </lineage>
</organism>
<reference evidence="2 3" key="1">
    <citation type="journal article" date="2020" name="Biotechnol. Biofuels">
        <title>New insights from the biogas microbiome by comprehensive genome-resolved metagenomics of nearly 1600 species originating from multiple anaerobic digesters.</title>
        <authorList>
            <person name="Campanaro S."/>
            <person name="Treu L."/>
            <person name="Rodriguez-R L.M."/>
            <person name="Kovalovszki A."/>
            <person name="Ziels R.M."/>
            <person name="Maus I."/>
            <person name="Zhu X."/>
            <person name="Kougias P.G."/>
            <person name="Basile A."/>
            <person name="Luo G."/>
            <person name="Schluter A."/>
            <person name="Konstantinidis K.T."/>
            <person name="Angelidaki I."/>
        </authorList>
    </citation>
    <scope>NUCLEOTIDE SEQUENCE [LARGE SCALE GENOMIC DNA]</scope>
    <source>
        <strain evidence="2">AS06rmzACSIP_421</strain>
    </source>
</reference>
<evidence type="ECO:0000256" key="1">
    <source>
        <dbReference type="SAM" id="MobiDB-lite"/>
    </source>
</evidence>
<dbReference type="Proteomes" id="UP000554004">
    <property type="component" value="Unassembled WGS sequence"/>
</dbReference>
<name>A0A847ETV2_9BACT</name>
<protein>
    <submittedName>
        <fullName evidence="2">Uncharacterized protein</fullName>
    </submittedName>
</protein>
<accession>A0A847ETV2</accession>
<feature type="region of interest" description="Disordered" evidence="1">
    <location>
        <begin position="1"/>
        <end position="22"/>
    </location>
</feature>
<dbReference type="AlphaFoldDB" id="A0A847ETV2"/>
<dbReference type="EMBL" id="JAAZAL010000104">
    <property type="protein sequence ID" value="NLE31175.1"/>
    <property type="molecule type" value="Genomic_DNA"/>
</dbReference>
<sequence length="221" mass="25366">MPNTTLVSNGEAETPFKTSENASLGTHEGWIVDPDNAQEVANLEDVARNAEKRLQKEHETGMSEKERENIKILEVLVEEFPYAFKESTDEQTGEKYYLTGISALPYSDKQTESEVIRLNREFFRLRDFSMMGLLDQDNRFRGESAQPCISKVGIQLEGRKKESISFQELIPERQELLLQILSFLNDRGEVINKHLEEEKAKVTPEGLRERIRAMKNNGSEN</sequence>
<evidence type="ECO:0000313" key="3">
    <source>
        <dbReference type="Proteomes" id="UP000554004"/>
    </source>
</evidence>
<gene>
    <name evidence="2" type="ORF">GX618_02785</name>
</gene>